<dbReference type="InterPro" id="IPR001494">
    <property type="entry name" value="Importin-beta_N"/>
</dbReference>
<dbReference type="PANTHER" id="PTHR10527">
    <property type="entry name" value="IMPORTIN BETA"/>
    <property type="match status" value="1"/>
</dbReference>
<dbReference type="InterPro" id="IPR040122">
    <property type="entry name" value="Importin_beta"/>
</dbReference>
<dbReference type="SUPFAM" id="SSF48371">
    <property type="entry name" value="ARM repeat"/>
    <property type="match status" value="2"/>
</dbReference>
<dbReference type="InterPro" id="IPR000357">
    <property type="entry name" value="HEAT"/>
</dbReference>
<dbReference type="GO" id="GO:0005634">
    <property type="term" value="C:nucleus"/>
    <property type="evidence" value="ECO:0007669"/>
    <property type="project" value="UniProtKB-SubCell"/>
</dbReference>
<dbReference type="EMBL" id="GGLE01006825">
    <property type="protein sequence ID" value="MBY10951.1"/>
    <property type="molecule type" value="Transcribed_RNA"/>
</dbReference>
<keyword evidence="4" id="KW-0963">Cytoplasm</keyword>
<feature type="compositionally biased region" description="Acidic residues" evidence="9">
    <location>
        <begin position="643"/>
        <end position="666"/>
    </location>
</feature>
<dbReference type="Pfam" id="PF02985">
    <property type="entry name" value="HEAT"/>
    <property type="match status" value="1"/>
</dbReference>
<sequence length="1091" mass="120763">MAAFLEDILCRLLVPDNAVIVQATRELQEAYKDPNIVEHLYNALCMSQNAQVRQYSAVLLRKKVLKSKVWKKLPVETRTILKANILQRLTIEKEKPVLTALGQLVATIAKNECQSSAQWSELQQFLNITTHSKNVEECQLGFYMVSLVASVAPEMFAPHLKPLFNLFGTCLQSTSDQEVCFRVIKSMTALVNSLGSDEVNCFQALIPVAMEVIKKLGEVDEDKATEAMELFDELIGSEIAILLPHIKPLVKLCIDVARNRKFGNLFRVRSMCLLSWLISIKKKTIIKHKLIPELLEILFPIMSEVSQDGELEDDEDDADENRSSQLPSACAAQVIDVMALHLPPEKLLPPLVQLIEKYLVSNDPFHKKAAYLAIAVVAEGCSEAIRQKHMQAFLHIICQGIRDPDLHVKNSALFALGQFADYLQPDIGKYASDVLPMLFNYLSETAEHLKLKGKNPPSLSKTFYALETFCETLEHDLVPYLPSLMEQLFAFLDSPTHRAKELAVSAIGAAANATKEAMLPYFAQILQKLEKYLTEQQSEQDSVIRTQAIDTLGCLARTIGNENFRPMATECVQLSMRLIDAVDDPDLRRSTYGLLASLSSVLKEDMAPYMERIVEHMFNSLKSTEGVVTHVDEGCGPAFPQFDDLEESEDDETSLETESDGDNCDEDGQGFSVENAYVDEKEDTCVALREIASNMGLPFEPYLEKAFTEVLAMTDYPNADVQKAAFSALGEFTILLFQCATKAGSAERVQDVRKAISILLPNLINTCRTEVERELVIAAFDVLASLIKELKGLALEGTEHMQSIVNLIKDAFHNKLACQDEGSDDENDDDKEEAEFDEVLIESAGDLVPALAKAVPPEKFAPYLAGLLPLFLAKLKKQSSSSEKSYAVGILAETVEGLGKAGVGPFCQPLLPVFLNSMRDKDAEVRSNSVFGLGVLAENAGDVLKTQYPAILEALSAMLSREDNRRAKDNICGAVARLILTNIGAVPMAEVFPVFLQQLPLEEDTAENTAVFRCLSYVYEVGHEQFLTNLHQILRIVLGVINTDSVTEDTRAVLVHLIKSMGAQIPLEVQAVLQSLTPVEQELFNAALTSS</sequence>
<evidence type="ECO:0000256" key="3">
    <source>
        <dbReference type="ARBA" id="ARBA00022448"/>
    </source>
</evidence>
<dbReference type="InterPro" id="IPR034085">
    <property type="entry name" value="TOG"/>
</dbReference>
<keyword evidence="5" id="KW-0677">Repeat</keyword>
<keyword evidence="7" id="KW-0539">Nucleus</keyword>
<dbReference type="SMART" id="SM00913">
    <property type="entry name" value="IBN_N"/>
    <property type="match status" value="1"/>
</dbReference>
<feature type="repeat" description="HEAT" evidence="8">
    <location>
        <begin position="910"/>
        <end position="948"/>
    </location>
</feature>
<keyword evidence="6" id="KW-0653">Protein transport</keyword>
<organism evidence="11">
    <name type="scientific">Ornithodoros turicata</name>
    <dbReference type="NCBI Taxonomy" id="34597"/>
    <lineage>
        <taxon>Eukaryota</taxon>
        <taxon>Metazoa</taxon>
        <taxon>Ecdysozoa</taxon>
        <taxon>Arthropoda</taxon>
        <taxon>Chelicerata</taxon>
        <taxon>Arachnida</taxon>
        <taxon>Acari</taxon>
        <taxon>Parasitiformes</taxon>
        <taxon>Ixodida</taxon>
        <taxon>Ixodoidea</taxon>
        <taxon>Argasidae</taxon>
        <taxon>Ornithodorinae</taxon>
        <taxon>Ornithodoros</taxon>
    </lineage>
</organism>
<evidence type="ECO:0000256" key="9">
    <source>
        <dbReference type="SAM" id="MobiDB-lite"/>
    </source>
</evidence>
<dbReference type="InterPro" id="IPR011989">
    <property type="entry name" value="ARM-like"/>
</dbReference>
<protein>
    <submittedName>
        <fullName evidence="11">Putative karyopherin importin beta 3</fullName>
    </submittedName>
</protein>
<dbReference type="Gene3D" id="1.25.10.10">
    <property type="entry name" value="Leucine-rich Repeat Variant"/>
    <property type="match status" value="1"/>
</dbReference>
<evidence type="ECO:0000256" key="6">
    <source>
        <dbReference type="ARBA" id="ARBA00022927"/>
    </source>
</evidence>
<dbReference type="GO" id="GO:0006606">
    <property type="term" value="P:protein import into nucleus"/>
    <property type="evidence" value="ECO:0007669"/>
    <property type="project" value="InterPro"/>
</dbReference>
<evidence type="ECO:0000259" key="10">
    <source>
        <dbReference type="PROSITE" id="PS50166"/>
    </source>
</evidence>
<dbReference type="GO" id="GO:0000226">
    <property type="term" value="P:microtubule cytoskeleton organization"/>
    <property type="evidence" value="ECO:0007669"/>
    <property type="project" value="UniProtKB-ARBA"/>
</dbReference>
<dbReference type="InterPro" id="IPR016024">
    <property type="entry name" value="ARM-type_fold"/>
</dbReference>
<keyword evidence="3" id="KW-0813">Transport</keyword>
<evidence type="ECO:0000256" key="4">
    <source>
        <dbReference type="ARBA" id="ARBA00022490"/>
    </source>
</evidence>
<accession>A0A2R5LN67</accession>
<evidence type="ECO:0000256" key="5">
    <source>
        <dbReference type="ARBA" id="ARBA00022737"/>
    </source>
</evidence>
<proteinExistence type="predicted"/>
<evidence type="ECO:0000256" key="1">
    <source>
        <dbReference type="ARBA" id="ARBA00004123"/>
    </source>
</evidence>
<dbReference type="PROSITE" id="PS50166">
    <property type="entry name" value="IMPORTIN_B_NT"/>
    <property type="match status" value="1"/>
</dbReference>
<dbReference type="Pfam" id="PF03810">
    <property type="entry name" value="IBN_N"/>
    <property type="match status" value="1"/>
</dbReference>
<evidence type="ECO:0000256" key="2">
    <source>
        <dbReference type="ARBA" id="ARBA00004496"/>
    </source>
</evidence>
<dbReference type="AlphaFoldDB" id="A0A2R5LN67"/>
<dbReference type="GO" id="GO:0005737">
    <property type="term" value="C:cytoplasm"/>
    <property type="evidence" value="ECO:0007669"/>
    <property type="project" value="UniProtKB-SubCell"/>
</dbReference>
<dbReference type="InterPro" id="IPR057672">
    <property type="entry name" value="TPR_IPO4/5"/>
</dbReference>
<dbReference type="Pfam" id="PF25780">
    <property type="entry name" value="TPR_IPO5"/>
    <property type="match status" value="1"/>
</dbReference>
<evidence type="ECO:0000313" key="11">
    <source>
        <dbReference type="EMBL" id="MBY10951.1"/>
    </source>
</evidence>
<dbReference type="PROSITE" id="PS50077">
    <property type="entry name" value="HEAT_REPEAT"/>
    <property type="match status" value="1"/>
</dbReference>
<evidence type="ECO:0000256" key="8">
    <source>
        <dbReference type="PROSITE-ProRule" id="PRU00103"/>
    </source>
</evidence>
<dbReference type="GO" id="GO:0031267">
    <property type="term" value="F:small GTPase binding"/>
    <property type="evidence" value="ECO:0007669"/>
    <property type="project" value="InterPro"/>
</dbReference>
<name>A0A2R5LN67_9ACAR</name>
<evidence type="ECO:0000256" key="7">
    <source>
        <dbReference type="ARBA" id="ARBA00023242"/>
    </source>
</evidence>
<dbReference type="SMART" id="SM01349">
    <property type="entry name" value="TOG"/>
    <property type="match status" value="1"/>
</dbReference>
<dbReference type="InterPro" id="IPR021133">
    <property type="entry name" value="HEAT_type_2"/>
</dbReference>
<feature type="domain" description="Importin N-terminal" evidence="10">
    <location>
        <begin position="23"/>
        <end position="91"/>
    </location>
</feature>
<reference evidence="11" key="1">
    <citation type="submission" date="2018-03" db="EMBL/GenBank/DDBJ databases">
        <title>The relapsing fever spirochete Borrelia turicatae persists in the highly oxidative environment of its soft-bodied tick vector.</title>
        <authorList>
            <person name="Bourret T.J."/>
            <person name="Boyle W.K."/>
            <person name="Valenzuela J.G."/>
            <person name="Oliveira F."/>
            <person name="Lopez J.E."/>
        </authorList>
    </citation>
    <scope>NUCLEOTIDE SEQUENCE</scope>
    <source>
        <strain evidence="11">Kansas strain/isolate</strain>
        <tissue evidence="11">Salivary glands</tissue>
    </source>
</reference>
<feature type="region of interest" description="Disordered" evidence="9">
    <location>
        <begin position="639"/>
        <end position="666"/>
    </location>
</feature>
<comment type="subcellular location">
    <subcellularLocation>
        <location evidence="2">Cytoplasm</location>
    </subcellularLocation>
    <subcellularLocation>
        <location evidence="1">Nucleus</location>
    </subcellularLocation>
</comment>